<dbReference type="RefSeq" id="XP_005825040.1">
    <property type="nucleotide sequence ID" value="XM_005824983.1"/>
</dbReference>
<gene>
    <name evidence="1" type="ORF">GUITHDRAFT_154802</name>
</gene>
<keyword evidence="3" id="KW-1185">Reference proteome</keyword>
<dbReference type="Proteomes" id="UP000011087">
    <property type="component" value="Unassembled WGS sequence"/>
</dbReference>
<proteinExistence type="predicted"/>
<dbReference type="EnsemblProtists" id="EKX38060">
    <property type="protein sequence ID" value="EKX38060"/>
    <property type="gene ID" value="GUITHDRAFT_154802"/>
</dbReference>
<dbReference type="HOGENOM" id="CLU_2431670_0_0_1"/>
<dbReference type="GeneID" id="17294744"/>
<accession>L1IQF4</accession>
<dbReference type="KEGG" id="gtt:GUITHDRAFT_154802"/>
<evidence type="ECO:0000313" key="2">
    <source>
        <dbReference type="EnsemblProtists" id="EKX38060"/>
    </source>
</evidence>
<name>L1IQF4_GUITC</name>
<evidence type="ECO:0000313" key="3">
    <source>
        <dbReference type="Proteomes" id="UP000011087"/>
    </source>
</evidence>
<reference evidence="2" key="3">
    <citation type="submission" date="2016-03" db="UniProtKB">
        <authorList>
            <consortium name="EnsemblProtists"/>
        </authorList>
    </citation>
    <scope>IDENTIFICATION</scope>
</reference>
<evidence type="ECO:0000313" key="1">
    <source>
        <dbReference type="EMBL" id="EKX38060.1"/>
    </source>
</evidence>
<reference evidence="3" key="2">
    <citation type="submission" date="2012-11" db="EMBL/GenBank/DDBJ databases">
        <authorList>
            <person name="Kuo A."/>
            <person name="Curtis B.A."/>
            <person name="Tanifuji G."/>
            <person name="Burki F."/>
            <person name="Gruber A."/>
            <person name="Irimia M."/>
            <person name="Maruyama S."/>
            <person name="Arias M.C."/>
            <person name="Ball S.G."/>
            <person name="Gile G.H."/>
            <person name="Hirakawa Y."/>
            <person name="Hopkins J.F."/>
            <person name="Rensing S.A."/>
            <person name="Schmutz J."/>
            <person name="Symeonidi A."/>
            <person name="Elias M."/>
            <person name="Eveleigh R.J."/>
            <person name="Herman E.K."/>
            <person name="Klute M.J."/>
            <person name="Nakayama T."/>
            <person name="Obornik M."/>
            <person name="Reyes-Prieto A."/>
            <person name="Armbrust E.V."/>
            <person name="Aves S.J."/>
            <person name="Beiko R.G."/>
            <person name="Coutinho P."/>
            <person name="Dacks J.B."/>
            <person name="Durnford D.G."/>
            <person name="Fast N.M."/>
            <person name="Green B.R."/>
            <person name="Grisdale C."/>
            <person name="Hempe F."/>
            <person name="Henrissat B."/>
            <person name="Hoppner M.P."/>
            <person name="Ishida K.-I."/>
            <person name="Kim E."/>
            <person name="Koreny L."/>
            <person name="Kroth P.G."/>
            <person name="Liu Y."/>
            <person name="Malik S.-B."/>
            <person name="Maier U.G."/>
            <person name="McRose D."/>
            <person name="Mock T."/>
            <person name="Neilson J.A."/>
            <person name="Onodera N.T."/>
            <person name="Poole A.M."/>
            <person name="Pritham E.J."/>
            <person name="Richards T.A."/>
            <person name="Rocap G."/>
            <person name="Roy S.W."/>
            <person name="Sarai C."/>
            <person name="Schaack S."/>
            <person name="Shirato S."/>
            <person name="Slamovits C.H."/>
            <person name="Spencer D.F."/>
            <person name="Suzuki S."/>
            <person name="Worden A.Z."/>
            <person name="Zauner S."/>
            <person name="Barry K."/>
            <person name="Bell C."/>
            <person name="Bharti A.K."/>
            <person name="Crow J.A."/>
            <person name="Grimwood J."/>
            <person name="Kramer R."/>
            <person name="Lindquist E."/>
            <person name="Lucas S."/>
            <person name="Salamov A."/>
            <person name="McFadden G.I."/>
            <person name="Lane C.E."/>
            <person name="Keeling P.J."/>
            <person name="Gray M.W."/>
            <person name="Grigoriev I.V."/>
            <person name="Archibald J.M."/>
        </authorList>
    </citation>
    <scope>NUCLEOTIDE SEQUENCE</scope>
    <source>
        <strain evidence="3">CCMP2712</strain>
    </source>
</reference>
<organism evidence="1">
    <name type="scientific">Guillardia theta (strain CCMP2712)</name>
    <name type="common">Cryptophyte</name>
    <dbReference type="NCBI Taxonomy" id="905079"/>
    <lineage>
        <taxon>Eukaryota</taxon>
        <taxon>Cryptophyceae</taxon>
        <taxon>Pyrenomonadales</taxon>
        <taxon>Geminigeraceae</taxon>
        <taxon>Guillardia</taxon>
    </lineage>
</organism>
<dbReference type="EMBL" id="JH993052">
    <property type="protein sequence ID" value="EKX38060.1"/>
    <property type="molecule type" value="Genomic_DNA"/>
</dbReference>
<reference evidence="1 3" key="1">
    <citation type="journal article" date="2012" name="Nature">
        <title>Algal genomes reveal evolutionary mosaicism and the fate of nucleomorphs.</title>
        <authorList>
            <consortium name="DOE Joint Genome Institute"/>
            <person name="Curtis B.A."/>
            <person name="Tanifuji G."/>
            <person name="Burki F."/>
            <person name="Gruber A."/>
            <person name="Irimia M."/>
            <person name="Maruyama S."/>
            <person name="Arias M.C."/>
            <person name="Ball S.G."/>
            <person name="Gile G.H."/>
            <person name="Hirakawa Y."/>
            <person name="Hopkins J.F."/>
            <person name="Kuo A."/>
            <person name="Rensing S.A."/>
            <person name="Schmutz J."/>
            <person name="Symeonidi A."/>
            <person name="Elias M."/>
            <person name="Eveleigh R.J."/>
            <person name="Herman E.K."/>
            <person name="Klute M.J."/>
            <person name="Nakayama T."/>
            <person name="Obornik M."/>
            <person name="Reyes-Prieto A."/>
            <person name="Armbrust E.V."/>
            <person name="Aves S.J."/>
            <person name="Beiko R.G."/>
            <person name="Coutinho P."/>
            <person name="Dacks J.B."/>
            <person name="Durnford D.G."/>
            <person name="Fast N.M."/>
            <person name="Green B.R."/>
            <person name="Grisdale C.J."/>
            <person name="Hempel F."/>
            <person name="Henrissat B."/>
            <person name="Hoppner M.P."/>
            <person name="Ishida K."/>
            <person name="Kim E."/>
            <person name="Koreny L."/>
            <person name="Kroth P.G."/>
            <person name="Liu Y."/>
            <person name="Malik S.B."/>
            <person name="Maier U.G."/>
            <person name="McRose D."/>
            <person name="Mock T."/>
            <person name="Neilson J.A."/>
            <person name="Onodera N.T."/>
            <person name="Poole A.M."/>
            <person name="Pritham E.J."/>
            <person name="Richards T.A."/>
            <person name="Rocap G."/>
            <person name="Roy S.W."/>
            <person name="Sarai C."/>
            <person name="Schaack S."/>
            <person name="Shirato S."/>
            <person name="Slamovits C.H."/>
            <person name="Spencer D.F."/>
            <person name="Suzuki S."/>
            <person name="Worden A.Z."/>
            <person name="Zauner S."/>
            <person name="Barry K."/>
            <person name="Bell C."/>
            <person name="Bharti A.K."/>
            <person name="Crow J.A."/>
            <person name="Grimwood J."/>
            <person name="Kramer R."/>
            <person name="Lindquist E."/>
            <person name="Lucas S."/>
            <person name="Salamov A."/>
            <person name="McFadden G.I."/>
            <person name="Lane C.E."/>
            <person name="Keeling P.J."/>
            <person name="Gray M.W."/>
            <person name="Grigoriev I.V."/>
            <person name="Archibald J.M."/>
        </authorList>
    </citation>
    <scope>NUCLEOTIDE SEQUENCE</scope>
    <source>
        <strain evidence="1 3">CCMP2712</strain>
    </source>
</reference>
<dbReference type="PaxDb" id="55529-EKX38060"/>
<protein>
    <submittedName>
        <fullName evidence="1 2">Uncharacterized protein</fullName>
    </submittedName>
</protein>
<dbReference type="AlphaFoldDB" id="L1IQF4"/>
<sequence>MLHSLPDDDSFHEYSSQYYGERWLKAHLLGFCQAGSGSSGEIKKCIGVGLSLDKKDQRKYVHQLSKGCMPGVILAEGGGRCHLPGWSNDTW</sequence>